<evidence type="ECO:0000256" key="8">
    <source>
        <dbReference type="ARBA" id="ARBA00033696"/>
    </source>
</evidence>
<keyword evidence="5 10" id="KW-0547">Nucleotide-binding</keyword>
<dbReference type="Gene3D" id="3.40.50.1240">
    <property type="entry name" value="Phosphoglycerate mutase-like"/>
    <property type="match status" value="1"/>
</dbReference>
<dbReference type="SUPFAM" id="SSF56059">
    <property type="entry name" value="Glutathione synthetase ATP-binding domain-like"/>
    <property type="match status" value="1"/>
</dbReference>
<keyword evidence="13" id="KW-1185">Reference proteome</keyword>
<feature type="domain" description="VIP1 N-terminal" evidence="12">
    <location>
        <begin position="87"/>
        <end position="176"/>
    </location>
</feature>
<protein>
    <recommendedName>
        <fullName evidence="10">Inositol hexakisphosphate and diphosphoinositol-pentakisphosphate kinase</fullName>
        <ecNumber evidence="10">2.7.4.24</ecNumber>
    </recommendedName>
</protein>
<evidence type="ECO:0000256" key="5">
    <source>
        <dbReference type="ARBA" id="ARBA00022741"/>
    </source>
</evidence>
<evidence type="ECO:0000256" key="9">
    <source>
        <dbReference type="ARBA" id="ARBA00034629"/>
    </source>
</evidence>
<dbReference type="Pfam" id="PF00328">
    <property type="entry name" value="His_Phos_2"/>
    <property type="match status" value="1"/>
</dbReference>
<evidence type="ECO:0000256" key="6">
    <source>
        <dbReference type="ARBA" id="ARBA00022777"/>
    </source>
</evidence>
<dbReference type="GO" id="GO:0032958">
    <property type="term" value="P:inositol phosphate biosynthetic process"/>
    <property type="evidence" value="ECO:0007669"/>
    <property type="project" value="TreeGrafter"/>
</dbReference>
<proteinExistence type="inferred from homology"/>
<feature type="compositionally biased region" description="Basic and acidic residues" evidence="11">
    <location>
        <begin position="1175"/>
        <end position="1191"/>
    </location>
</feature>
<dbReference type="PROSITE" id="PS00616">
    <property type="entry name" value="HIS_ACID_PHOSPHAT_1"/>
    <property type="match status" value="1"/>
</dbReference>
<evidence type="ECO:0000313" key="13">
    <source>
        <dbReference type="Proteomes" id="UP001165740"/>
    </source>
</evidence>
<sequence>MASGSSHPDKSSKKTPKKSSFFSFGSKKESDKKPWFAFPGFLPKMPGHGRFQVSASDFTTHPKAKCLSIPIQQRLLEFEDEDNDRKVILGICAMAKKSHSKPMNEIIRRLVDNFERLEVIVFDEDTILNKPVEDWPVVNGFVSFFSHGFPLEKAIAYKDLRNPFIVNDLEMQYILQSRPKVYALMKENNIPHPRYAVLDRENDPDCHIVETEDSIEVNGDLFMKPFVEKPIDAEDHNIYIYFPVQAGGGSTRLFRKVKDRSSVYSRFCRVRNKGSFLYEDFMPTDGTDVKVYTVGPDYQHAEARKSPALDGKVERDQDGKEIRYPVLLSNCEKIIARNVCKVFKQNVCGFDLLRANGKYYVCDVNGFSFVKTSSKYYDDCAKILGTLVMRACCPQLHIPYPLCTAPEDIPVVQTTSGSMMELRCVIAVIRHGDRTPKQKMKMEVKNKKFFDLFEKYGGYKTGHLKLKKPKQLQEVLDIVRDLLAEGHCNTDPEVAEKKAKLNQLKLVLEMYGHFSGINRKVQLKYQPTGRPKKSSSEEDLSDSSDPGVTSPDELGSVLADHETLDLADDSPRDPSLVLILKWGGELTPAGRVQAENLGKAFRTLYPGGQGGQFEAPGLGFLRLHSTFRHDLKIYASDEGRVQMTAAAFTKGLLALEGELTPIVVQMVKSANTNGLLDGESNTSKYQIVVKEKLKDIFNQDREFTVEDYQKLAATNSISLVNAMQFVKNPFQMCVRVHDMIKEITSRIRCLKMELKSRDLTLFNGESWELLIRRWAKLEKDFRLKNNRFDISKIPDIYDCIKYDLQHNQKTLQFKRAQELFMCSKALADIIIPQEYGITKEERLHIGQNYCTPLLRKIRCDLLQCINEQTTDESTTRLDSKQIQFILHESNDIDILNRYSNGVASPERFVRTRLYFTSESHIHSLLNMLRYGDFLDEEKDEQWKRSMDFIGACAELNYMSQIVLMMFEDPAQDEGSDDRFHIELHFSPGAYTSCDEMTSEPKGMGFRPKPNREVYSEATTPVIIPENQEEVAEAAVQDVLELPTPLRQCASVPDNIKQEELGDLVEADLFAQVQETVIKKESQSDTIVCSKQKTKFKFHPHSPDPNTPEWDWGDDDETPEEENKRSREVTKHKKHIHAKEELHKQKSLPPAVDSQLQTSVRSPDEEKRSFSLPRSVEMRLRKQDSKFDKESSDILEEEKDSLSKLAFKKTDPIQINVSLAGAECKSSSEEKRSRSLEDSSDIVTKLRDQDIDGMSSQSRRRVSKNLGEHLSAAYQRNYRTIHLPLGSDVVVKPLSHFFFYNQAPRDLMIFSQTEILISLHQRGPLPLGGLSLIGSASSPDFSRLHGEMALEGFNNVPLLHPLETLHNNLTFHQMDDFLGRVTTNRFSIPDVTIALASLNSKSVFNLCSPSRVSEIPSSSNSSGGPNSPTVQTTPVDLFKTLGMFMGTRSISQSESESGADGKPEDIKDANCSQTAAEDGLLEITSTMSGSYCITMNKTEDIFQTQNSLEELCIEDSSVK</sequence>
<comment type="subcellular location">
    <subcellularLocation>
        <location evidence="1 10">Cytoplasm</location>
        <location evidence="1 10">Cytosol</location>
    </subcellularLocation>
</comment>
<comment type="similarity">
    <text evidence="2 10">Belongs to the histidine acid phosphatase family. VIP1 subfamily.</text>
</comment>
<feature type="region of interest" description="Disordered" evidence="11">
    <location>
        <begin position="1093"/>
        <end position="1194"/>
    </location>
</feature>
<dbReference type="PANTHER" id="PTHR12750">
    <property type="entry name" value="DIPHOSPHOINOSITOL PENTAKISPHOSPHATE KINASE"/>
    <property type="match status" value="1"/>
</dbReference>
<dbReference type="Gene3D" id="3.30.470.20">
    <property type="entry name" value="ATP-grasp fold, B domain"/>
    <property type="match status" value="1"/>
</dbReference>
<dbReference type="OrthoDB" id="18042at2759"/>
<dbReference type="InterPro" id="IPR037446">
    <property type="entry name" value="His_Pase_VIP1"/>
</dbReference>
<dbReference type="GO" id="GO:0005524">
    <property type="term" value="F:ATP binding"/>
    <property type="evidence" value="ECO:0007669"/>
    <property type="project" value="UniProtKB-KW"/>
</dbReference>
<feature type="region of interest" description="Disordered" evidence="11">
    <location>
        <begin position="1"/>
        <end position="32"/>
    </location>
</feature>
<dbReference type="InterPro" id="IPR029033">
    <property type="entry name" value="His_PPase_superfam"/>
</dbReference>
<gene>
    <name evidence="14" type="primary">LOC106071338</name>
</gene>
<dbReference type="InterPro" id="IPR033379">
    <property type="entry name" value="Acid_Pase_AS"/>
</dbReference>
<evidence type="ECO:0000256" key="11">
    <source>
        <dbReference type="SAM" id="MobiDB-lite"/>
    </source>
</evidence>
<feature type="compositionally biased region" description="Basic and acidic residues" evidence="11">
    <location>
        <begin position="1225"/>
        <end position="1236"/>
    </location>
</feature>
<dbReference type="FunFam" id="3.30.470.20:FF:000003">
    <property type="entry name" value="Inositol hexakisphosphate and diphosphoinositol-pentakisphosphate kinase"/>
    <property type="match status" value="1"/>
</dbReference>
<keyword evidence="6 10" id="KW-0418">Kinase</keyword>
<dbReference type="OMA" id="CARVHEM"/>
<evidence type="ECO:0000256" key="7">
    <source>
        <dbReference type="ARBA" id="ARBA00022840"/>
    </source>
</evidence>
<dbReference type="SUPFAM" id="SSF53254">
    <property type="entry name" value="Phosphoglycerate mutase-like"/>
    <property type="match status" value="1"/>
</dbReference>
<keyword evidence="3 10" id="KW-0963">Cytoplasm</keyword>
<feature type="region of interest" description="Disordered" evidence="11">
    <location>
        <begin position="522"/>
        <end position="554"/>
    </location>
</feature>
<dbReference type="InterPro" id="IPR040557">
    <property type="entry name" value="VIP1_N"/>
</dbReference>
<organism evidence="13 14">
    <name type="scientific">Biomphalaria glabrata</name>
    <name type="common">Bloodfluke planorb</name>
    <name type="synonym">Freshwater snail</name>
    <dbReference type="NCBI Taxonomy" id="6526"/>
    <lineage>
        <taxon>Eukaryota</taxon>
        <taxon>Metazoa</taxon>
        <taxon>Spiralia</taxon>
        <taxon>Lophotrochozoa</taxon>
        <taxon>Mollusca</taxon>
        <taxon>Gastropoda</taxon>
        <taxon>Heterobranchia</taxon>
        <taxon>Euthyneura</taxon>
        <taxon>Panpulmonata</taxon>
        <taxon>Hygrophila</taxon>
        <taxon>Lymnaeoidea</taxon>
        <taxon>Planorbidae</taxon>
        <taxon>Biomphalaria</taxon>
    </lineage>
</organism>
<evidence type="ECO:0000256" key="3">
    <source>
        <dbReference type="ARBA" id="ARBA00022490"/>
    </source>
</evidence>
<dbReference type="PANTHER" id="PTHR12750:SF9">
    <property type="entry name" value="INOSITOL HEXAKISPHOSPHATE AND DIPHOSPHOINOSITOL-PENTAKISPHOSPHATE KINASE"/>
    <property type="match status" value="1"/>
</dbReference>
<evidence type="ECO:0000256" key="2">
    <source>
        <dbReference type="ARBA" id="ARBA00005609"/>
    </source>
</evidence>
<feature type="compositionally biased region" description="Acidic residues" evidence="11">
    <location>
        <begin position="1110"/>
        <end position="1119"/>
    </location>
</feature>
<dbReference type="RefSeq" id="XP_055861721.1">
    <property type="nucleotide sequence ID" value="XM_056005746.1"/>
</dbReference>
<dbReference type="EC" id="2.7.4.24" evidence="10"/>
<evidence type="ECO:0000313" key="14">
    <source>
        <dbReference type="RefSeq" id="XP_055861721.1"/>
    </source>
</evidence>
<name>A0A9W2YGD4_BIOGL</name>
<keyword evidence="4 10" id="KW-0808">Transferase</keyword>
<dbReference type="Gene3D" id="3.40.50.11950">
    <property type="match status" value="1"/>
</dbReference>
<dbReference type="GO" id="GO:0033857">
    <property type="term" value="F:5-diphosphoinositol pentakisphosphate 1-kinase activity"/>
    <property type="evidence" value="ECO:0007669"/>
    <property type="project" value="TreeGrafter"/>
</dbReference>
<dbReference type="Proteomes" id="UP001165740">
    <property type="component" value="Chromosome 12"/>
</dbReference>
<dbReference type="GeneID" id="106071338"/>
<dbReference type="CDD" id="cd07061">
    <property type="entry name" value="HP_HAP_like"/>
    <property type="match status" value="1"/>
</dbReference>
<dbReference type="Pfam" id="PF18086">
    <property type="entry name" value="PPIP5K2_N"/>
    <property type="match status" value="1"/>
</dbReference>
<dbReference type="GO" id="GO:0006020">
    <property type="term" value="P:inositol metabolic process"/>
    <property type="evidence" value="ECO:0007669"/>
    <property type="project" value="TreeGrafter"/>
</dbReference>
<dbReference type="InterPro" id="IPR000560">
    <property type="entry name" value="His_Pase_clade-2"/>
</dbReference>
<comment type="function">
    <text evidence="10">Bifunctional inositol kinase that acts in concert with the IP6K kinases to synthesize the diphosphate group-containing inositol pyrophosphates diphosphoinositol pentakisphosphate, PP-InsP5, and bis-diphosphoinositol tetrakisphosphate, (PP)2-InsP4. PP-InsP5 and (PP)2-InsP4, also respectively called InsP7 and InsP8, may regulate a variety of cellular processes, including apoptosis, vesicle trafficking, cytoskeletal dynamics, and exocytosis. Phosphorylates inositol hexakisphosphate (InsP6).</text>
</comment>
<reference evidence="14" key="1">
    <citation type="submission" date="2025-08" db="UniProtKB">
        <authorList>
            <consortium name="RefSeq"/>
        </authorList>
    </citation>
    <scope>IDENTIFICATION</scope>
</reference>
<comment type="catalytic activity">
    <reaction evidence="8">
        <text>5-diphospho-1D-myo-inositol 1,2,3,4,6-pentakisphosphate + ATP + H(+) = 1,5-bis(diphospho)-1D-myo-inositol 2,3,4,6-tetrakisphosphate + ADP</text>
        <dbReference type="Rhea" id="RHEA:10276"/>
        <dbReference type="ChEBI" id="CHEBI:15378"/>
        <dbReference type="ChEBI" id="CHEBI:30616"/>
        <dbReference type="ChEBI" id="CHEBI:58628"/>
        <dbReference type="ChEBI" id="CHEBI:77983"/>
        <dbReference type="ChEBI" id="CHEBI:456216"/>
        <dbReference type="EC" id="2.7.4.24"/>
    </reaction>
    <physiologicalReaction direction="left-to-right" evidence="8">
        <dbReference type="Rhea" id="RHEA:10277"/>
    </physiologicalReaction>
</comment>
<feature type="region of interest" description="Disordered" evidence="11">
    <location>
        <begin position="1220"/>
        <end position="1240"/>
    </location>
</feature>
<comment type="catalytic activity">
    <reaction evidence="9">
        <text>1D-myo-inositol hexakisphosphate + ATP = 1-diphospho-1D-myo-inositol 2,3,4,5,6-pentakisphosphate + ADP</text>
        <dbReference type="Rhea" id="RHEA:37459"/>
        <dbReference type="ChEBI" id="CHEBI:30616"/>
        <dbReference type="ChEBI" id="CHEBI:58130"/>
        <dbReference type="ChEBI" id="CHEBI:74946"/>
        <dbReference type="ChEBI" id="CHEBI:456216"/>
        <dbReference type="EC" id="2.7.4.24"/>
    </reaction>
    <physiologicalReaction direction="left-to-right" evidence="9">
        <dbReference type="Rhea" id="RHEA:37460"/>
    </physiologicalReaction>
</comment>
<evidence type="ECO:0000256" key="4">
    <source>
        <dbReference type="ARBA" id="ARBA00022679"/>
    </source>
</evidence>
<dbReference type="GO" id="GO:0005829">
    <property type="term" value="C:cytosol"/>
    <property type="evidence" value="ECO:0007669"/>
    <property type="project" value="UniProtKB-SubCell"/>
</dbReference>
<keyword evidence="7 10" id="KW-0067">ATP-binding</keyword>
<evidence type="ECO:0000259" key="12">
    <source>
        <dbReference type="Pfam" id="PF18086"/>
    </source>
</evidence>
<evidence type="ECO:0000256" key="1">
    <source>
        <dbReference type="ARBA" id="ARBA00004514"/>
    </source>
</evidence>
<evidence type="ECO:0000256" key="10">
    <source>
        <dbReference type="RuleBase" id="RU365032"/>
    </source>
</evidence>
<accession>A0A9W2YGD4</accession>
<dbReference type="GO" id="GO:0000828">
    <property type="term" value="F:inositol hexakisphosphate kinase activity"/>
    <property type="evidence" value="ECO:0007669"/>
    <property type="project" value="UniProtKB-ARBA"/>
</dbReference>